<name>A0A098LXY8_UNEBI</name>
<evidence type="ECO:0000313" key="2">
    <source>
        <dbReference type="EMBL" id="JAC94834.1"/>
    </source>
</evidence>
<dbReference type="AlphaFoldDB" id="A0A098LXY8"/>
<reference evidence="2" key="1">
    <citation type="journal article" date="2014" name="Toxicon">
        <title>A bioinformatics survey for conotoxin-like sequences in three turrid snail venom duct transcriptomes.</title>
        <authorList>
            <person name="Gonzales D.T."/>
            <person name="Saloma C.P."/>
        </authorList>
    </citation>
    <scope>NUCLEOTIDE SEQUENCE</scope>
    <source>
        <tissue evidence="2">Venom duct</tissue>
    </source>
</reference>
<protein>
    <submittedName>
        <fullName evidence="2">Ubs_23 putative toxin</fullName>
    </submittedName>
</protein>
<evidence type="ECO:0000256" key="1">
    <source>
        <dbReference type="SAM" id="SignalP"/>
    </source>
</evidence>
<reference evidence="2" key="2">
    <citation type="submission" date="2014-09" db="EMBL/GenBank/DDBJ databases">
        <authorList>
            <person name="Gonzales D.T.T."/>
            <person name="Saloma C.P."/>
        </authorList>
    </citation>
    <scope>NUCLEOTIDE SEQUENCE</scope>
    <source>
        <tissue evidence="2">Venom duct</tissue>
    </source>
</reference>
<organism evidence="2">
    <name type="scientific">Unedogemmula bisaya</name>
    <name type="common">Sea snail</name>
    <name type="synonym">Lophiotoma bisaya</name>
    <dbReference type="NCBI Taxonomy" id="746885"/>
    <lineage>
        <taxon>Eukaryota</taxon>
        <taxon>Metazoa</taxon>
        <taxon>Spiralia</taxon>
        <taxon>Lophotrochozoa</taxon>
        <taxon>Mollusca</taxon>
        <taxon>Gastropoda</taxon>
        <taxon>Caenogastropoda</taxon>
        <taxon>Neogastropoda</taxon>
        <taxon>Conoidea</taxon>
        <taxon>Turridae</taxon>
        <taxon>Unedogemmula</taxon>
    </lineage>
</organism>
<feature type="chain" id="PRO_5001937816" evidence="1">
    <location>
        <begin position="23"/>
        <end position="132"/>
    </location>
</feature>
<sequence length="132" mass="14249">MTCLPLLIVTIIMVYSINVAAGGQFKDACSSQADCDAGLECSKNKCLIPFDSPTPCSTGWDCVHGVWCTRSGTDPGKCDADFRCSPSGECEHPDKECDDGICGYKEYEDCRRPGPCKSGLICKDGFCLKGHY</sequence>
<accession>A0A098LXY8</accession>
<feature type="signal peptide" evidence="1">
    <location>
        <begin position="1"/>
        <end position="22"/>
    </location>
</feature>
<keyword evidence="1" id="KW-0732">Signal</keyword>
<dbReference type="EMBL" id="GBQY01000023">
    <property type="protein sequence ID" value="JAC94834.1"/>
    <property type="molecule type" value="Transcribed_RNA"/>
</dbReference>
<proteinExistence type="predicted"/>